<gene>
    <name evidence="3" type="ORF">AS031_09500</name>
</gene>
<organism evidence="3 4">
    <name type="scientific">Pseudarthrobacter enclensis</name>
    <dbReference type="NCBI Taxonomy" id="993070"/>
    <lineage>
        <taxon>Bacteria</taxon>
        <taxon>Bacillati</taxon>
        <taxon>Actinomycetota</taxon>
        <taxon>Actinomycetes</taxon>
        <taxon>Micrococcales</taxon>
        <taxon>Micrococcaceae</taxon>
        <taxon>Pseudarthrobacter</taxon>
    </lineage>
</organism>
<dbReference type="AlphaFoldDB" id="A0A0V8IPW0"/>
<dbReference type="RefSeq" id="WP_058267891.1">
    <property type="nucleotide sequence ID" value="NZ_FMAZ01000003.1"/>
</dbReference>
<name>A0A0V8IPW0_9MICC</name>
<dbReference type="InterPro" id="IPR000683">
    <property type="entry name" value="Gfo/Idh/MocA-like_OxRdtase_N"/>
</dbReference>
<dbReference type="Gene3D" id="3.40.50.720">
    <property type="entry name" value="NAD(P)-binding Rossmann-like Domain"/>
    <property type="match status" value="1"/>
</dbReference>
<dbReference type="GO" id="GO:0016491">
    <property type="term" value="F:oxidoreductase activity"/>
    <property type="evidence" value="ECO:0007669"/>
    <property type="project" value="UniProtKB-KW"/>
</dbReference>
<protein>
    <submittedName>
        <fullName evidence="3">Dehydrogenase</fullName>
    </submittedName>
</protein>
<evidence type="ECO:0000313" key="4">
    <source>
        <dbReference type="Proteomes" id="UP000053199"/>
    </source>
</evidence>
<dbReference type="Proteomes" id="UP000053199">
    <property type="component" value="Unassembled WGS sequence"/>
</dbReference>
<accession>A0A0V8IPW0</accession>
<feature type="domain" description="Gfo/Idh/MocA-like oxidoreductase N-terminal" evidence="2">
    <location>
        <begin position="4"/>
        <end position="123"/>
    </location>
</feature>
<dbReference type="Pfam" id="PF01408">
    <property type="entry name" value="GFO_IDH_MocA"/>
    <property type="match status" value="1"/>
</dbReference>
<dbReference type="OrthoDB" id="9801953at2"/>
<dbReference type="SUPFAM" id="SSF51735">
    <property type="entry name" value="NAD(P)-binding Rossmann-fold domains"/>
    <property type="match status" value="1"/>
</dbReference>
<keyword evidence="4" id="KW-1185">Reference proteome</keyword>
<dbReference type="EMBL" id="LNQM01000003">
    <property type="protein sequence ID" value="KSU76820.1"/>
    <property type="molecule type" value="Genomic_DNA"/>
</dbReference>
<dbReference type="PANTHER" id="PTHR43818:SF11">
    <property type="entry name" value="BCDNA.GH03377"/>
    <property type="match status" value="1"/>
</dbReference>
<dbReference type="GO" id="GO:0000166">
    <property type="term" value="F:nucleotide binding"/>
    <property type="evidence" value="ECO:0007669"/>
    <property type="project" value="InterPro"/>
</dbReference>
<dbReference type="PANTHER" id="PTHR43818">
    <property type="entry name" value="BCDNA.GH03377"/>
    <property type="match status" value="1"/>
</dbReference>
<evidence type="ECO:0000259" key="2">
    <source>
        <dbReference type="Pfam" id="PF01408"/>
    </source>
</evidence>
<reference evidence="3 4" key="1">
    <citation type="journal article" date="2014" name="Arch. Microbiol.">
        <title>Arthrobacter enclensis sp. nov., isolated from sediment sample.</title>
        <authorList>
            <person name="Dastager S.G."/>
            <person name="Liu Q."/>
            <person name="Tang S.K."/>
            <person name="Krishnamurthi S."/>
            <person name="Lee J.C."/>
            <person name="Li W.J."/>
        </authorList>
    </citation>
    <scope>NUCLEOTIDE SEQUENCE [LARGE SCALE GENOMIC DNA]</scope>
    <source>
        <strain evidence="3 4">NIO-1008</strain>
    </source>
</reference>
<evidence type="ECO:0000313" key="3">
    <source>
        <dbReference type="EMBL" id="KSU76820.1"/>
    </source>
</evidence>
<sequence>MAWNVGVLGAGPGVSALHLPILGGMPGGFRVVHIADGGSGRAQELAGPLGARWSKGEEQLLGDPDVDLVAICSPPDRHAGHILAAVNAGKKAVFCEKPLATSTAGAEAAIEACRQAGTVLLVGTNHLYDAAWGNAKHHLVVLEGKVLTVSLTLALPPNDRYHRLVSEGGPFQPAGRGRPDLSDPAVAADVLRQLLVGLAVHDLPAVRDLAPVLDEVVYARLVPPIGYAVGYRAGDLLVQLCLTMLPEGPDALWRLAVATTHDRVELDFPPAFVHAGSALSRVRSPDGRWTEFARDAEDGYLAQWRLLAAMLDGGTPVEYDELLADAHYAINLAEAAAALVAEGVLR</sequence>
<dbReference type="InterPro" id="IPR036291">
    <property type="entry name" value="NAD(P)-bd_dom_sf"/>
</dbReference>
<proteinExistence type="predicted"/>
<dbReference type="Gene3D" id="3.30.360.10">
    <property type="entry name" value="Dihydrodipicolinate Reductase, domain 2"/>
    <property type="match status" value="1"/>
</dbReference>
<dbReference type="STRING" id="993070.AS031_09500"/>
<dbReference type="InterPro" id="IPR050463">
    <property type="entry name" value="Gfo/Idh/MocA_oxidrdct_glycsds"/>
</dbReference>
<comment type="caution">
    <text evidence="3">The sequence shown here is derived from an EMBL/GenBank/DDBJ whole genome shotgun (WGS) entry which is preliminary data.</text>
</comment>
<evidence type="ECO:0000256" key="1">
    <source>
        <dbReference type="ARBA" id="ARBA00023002"/>
    </source>
</evidence>
<keyword evidence="1" id="KW-0560">Oxidoreductase</keyword>